<dbReference type="NCBIfam" id="TIGR01145">
    <property type="entry name" value="ATP_synt_delta"/>
    <property type="match status" value="1"/>
</dbReference>
<protein>
    <recommendedName>
        <fullName evidence="8">ATP synthase subunit delta</fullName>
    </recommendedName>
    <alternativeName>
        <fullName evidence="8">ATP synthase F(1) sector subunit delta</fullName>
    </alternativeName>
    <alternativeName>
        <fullName evidence="8">F-type ATPase subunit delta</fullName>
        <shortName evidence="8">F-ATPase subunit delta</shortName>
    </alternativeName>
</protein>
<dbReference type="GO" id="GO:0005886">
    <property type="term" value="C:plasma membrane"/>
    <property type="evidence" value="ECO:0007669"/>
    <property type="project" value="UniProtKB-SubCell"/>
</dbReference>
<evidence type="ECO:0000256" key="1">
    <source>
        <dbReference type="ARBA" id="ARBA00004370"/>
    </source>
</evidence>
<reference evidence="10" key="1">
    <citation type="submission" date="2016-10" db="EMBL/GenBank/DDBJ databases">
        <authorList>
            <person name="Varghese N."/>
            <person name="Submissions S."/>
        </authorList>
    </citation>
    <scope>NUCLEOTIDE SEQUENCE [LARGE SCALE GENOMIC DNA]</scope>
    <source>
        <strain evidence="10">DSM 24213</strain>
    </source>
</reference>
<keyword evidence="10" id="KW-1185">Reference proteome</keyword>
<dbReference type="AlphaFoldDB" id="A0A1I4QYQ4"/>
<keyword evidence="4 8" id="KW-0406">Ion transport</keyword>
<dbReference type="InterPro" id="IPR026015">
    <property type="entry name" value="ATP_synth_OSCP/delta_N_sf"/>
</dbReference>
<comment type="subcellular location">
    <subcellularLocation>
        <location evidence="8">Cell membrane</location>
        <topology evidence="8">Peripheral membrane protein</topology>
    </subcellularLocation>
    <subcellularLocation>
        <location evidence="1">Membrane</location>
    </subcellularLocation>
</comment>
<dbReference type="InterPro" id="IPR000711">
    <property type="entry name" value="ATPase_OSCP/dsu"/>
</dbReference>
<dbReference type="EMBL" id="FOUI01000005">
    <property type="protein sequence ID" value="SFM45121.1"/>
    <property type="molecule type" value="Genomic_DNA"/>
</dbReference>
<dbReference type="PANTHER" id="PTHR11910">
    <property type="entry name" value="ATP SYNTHASE DELTA CHAIN"/>
    <property type="match status" value="1"/>
</dbReference>
<dbReference type="Pfam" id="PF00213">
    <property type="entry name" value="OSCP"/>
    <property type="match status" value="1"/>
</dbReference>
<name>A0A1I4QYQ4_9GAMM</name>
<dbReference type="HAMAP" id="MF_01416">
    <property type="entry name" value="ATP_synth_delta_bact"/>
    <property type="match status" value="1"/>
</dbReference>
<dbReference type="GO" id="GO:0046933">
    <property type="term" value="F:proton-transporting ATP synthase activity, rotational mechanism"/>
    <property type="evidence" value="ECO:0007669"/>
    <property type="project" value="UniProtKB-UniRule"/>
</dbReference>
<dbReference type="GO" id="GO:0045259">
    <property type="term" value="C:proton-transporting ATP synthase complex"/>
    <property type="evidence" value="ECO:0007669"/>
    <property type="project" value="UniProtKB-KW"/>
</dbReference>
<dbReference type="RefSeq" id="WP_093474594.1">
    <property type="nucleotide sequence ID" value="NZ_FOUI01000005.1"/>
</dbReference>
<keyword evidence="5 8" id="KW-0472">Membrane</keyword>
<evidence type="ECO:0000256" key="3">
    <source>
        <dbReference type="ARBA" id="ARBA00022781"/>
    </source>
</evidence>
<evidence type="ECO:0000256" key="8">
    <source>
        <dbReference type="HAMAP-Rule" id="MF_01416"/>
    </source>
</evidence>
<keyword evidence="3 8" id="KW-0375">Hydrogen ion transport</keyword>
<dbReference type="SUPFAM" id="SSF47928">
    <property type="entry name" value="N-terminal domain of the delta subunit of the F1F0-ATP synthase"/>
    <property type="match status" value="1"/>
</dbReference>
<dbReference type="NCBIfam" id="NF004402">
    <property type="entry name" value="PRK05758.2-2"/>
    <property type="match status" value="1"/>
</dbReference>
<accession>A0A1I4QYQ4</accession>
<keyword evidence="8" id="KW-1003">Cell membrane</keyword>
<keyword evidence="7 8" id="KW-0066">ATP synthesis</keyword>
<sequence>MATNNTLARPYAKAAFEHASASSALDAWSGMLGLAAAAANNEVFAQRVSNPALTREQKANDLLMVCEGRIDEAFGNFVRTLAENDRLPLIPVIAELYEQFKAEHDRSIAVEVESAFELNDDQLKTLSTALSKRLDRTVTPQVRINPALIGGVVVRAGDLVIDGSVRGKLAKLAETLKS</sequence>
<organism evidence="9 10">
    <name type="scientific">Halopseudomonas yangmingensis</name>
    <dbReference type="NCBI Taxonomy" id="1720063"/>
    <lineage>
        <taxon>Bacteria</taxon>
        <taxon>Pseudomonadati</taxon>
        <taxon>Pseudomonadota</taxon>
        <taxon>Gammaproteobacteria</taxon>
        <taxon>Pseudomonadales</taxon>
        <taxon>Pseudomonadaceae</taxon>
        <taxon>Halopseudomonas</taxon>
    </lineage>
</organism>
<keyword evidence="6 8" id="KW-0139">CF(1)</keyword>
<comment type="similarity">
    <text evidence="8">Belongs to the ATPase delta chain family.</text>
</comment>
<evidence type="ECO:0000256" key="2">
    <source>
        <dbReference type="ARBA" id="ARBA00022448"/>
    </source>
</evidence>
<evidence type="ECO:0000313" key="10">
    <source>
        <dbReference type="Proteomes" id="UP000243629"/>
    </source>
</evidence>
<evidence type="ECO:0000313" key="9">
    <source>
        <dbReference type="EMBL" id="SFM45121.1"/>
    </source>
</evidence>
<comment type="function">
    <text evidence="8">F(1)F(0) ATP synthase produces ATP from ADP in the presence of a proton or sodium gradient. F-type ATPases consist of two structural domains, F(1) containing the extramembraneous catalytic core and F(0) containing the membrane proton channel, linked together by a central stalk and a peripheral stalk. During catalysis, ATP synthesis in the catalytic domain of F(1) is coupled via a rotary mechanism of the central stalk subunits to proton translocation.</text>
</comment>
<dbReference type="Gene3D" id="1.10.520.20">
    <property type="entry name" value="N-terminal domain of the delta subunit of the F1F0-ATP synthase"/>
    <property type="match status" value="1"/>
</dbReference>
<evidence type="ECO:0000256" key="7">
    <source>
        <dbReference type="ARBA" id="ARBA00023310"/>
    </source>
</evidence>
<comment type="function">
    <text evidence="8">This protein is part of the stalk that links CF(0) to CF(1). It either transmits conformational changes from CF(0) to CF(1) or is implicated in proton conduction.</text>
</comment>
<dbReference type="PRINTS" id="PR00125">
    <property type="entry name" value="ATPASEDELTA"/>
</dbReference>
<dbReference type="Proteomes" id="UP000243629">
    <property type="component" value="Unassembled WGS sequence"/>
</dbReference>
<dbReference type="OrthoDB" id="9816221at2"/>
<gene>
    <name evidence="8" type="primary">atpH</name>
    <name evidence="9" type="ORF">SAMN05216217_105118</name>
</gene>
<evidence type="ECO:0000256" key="5">
    <source>
        <dbReference type="ARBA" id="ARBA00023136"/>
    </source>
</evidence>
<dbReference type="STRING" id="1720063.SAMN05216217_105118"/>
<keyword evidence="2 8" id="KW-0813">Transport</keyword>
<evidence type="ECO:0000256" key="4">
    <source>
        <dbReference type="ARBA" id="ARBA00023065"/>
    </source>
</evidence>
<proteinExistence type="inferred from homology"/>
<evidence type="ECO:0000256" key="6">
    <source>
        <dbReference type="ARBA" id="ARBA00023196"/>
    </source>
</evidence>